<dbReference type="Gene3D" id="3.40.430.10">
    <property type="entry name" value="Dihydrofolate Reductase, subunit A"/>
    <property type="match status" value="1"/>
</dbReference>
<evidence type="ECO:0000313" key="21">
    <source>
        <dbReference type="Proteomes" id="UP000010388"/>
    </source>
</evidence>
<gene>
    <name evidence="20" type="ordered locus">Cyagr_1250</name>
</gene>
<evidence type="ECO:0000256" key="6">
    <source>
        <dbReference type="ARBA" id="ARBA00022619"/>
    </source>
</evidence>
<comment type="pathway">
    <text evidence="3 15">Cofactor biosynthesis; riboflavin biosynthesis; 5-amino-6-(D-ribitylamino)uracil from GTP: step 3/4.</text>
</comment>
<keyword evidence="10 15" id="KW-0521">NADP</keyword>
<feature type="binding site" evidence="17">
    <location>
        <begin position="305"/>
        <end position="311"/>
    </location>
    <ligand>
        <name>NADP(+)</name>
        <dbReference type="ChEBI" id="CHEBI:58349"/>
    </ligand>
</feature>
<evidence type="ECO:0000256" key="13">
    <source>
        <dbReference type="ARBA" id="ARBA00049861"/>
    </source>
</evidence>
<feature type="binding site" evidence="17">
    <location>
        <position position="199"/>
    </location>
    <ligand>
        <name>NADP(+)</name>
        <dbReference type="ChEBI" id="CHEBI:58349"/>
    </ligand>
</feature>
<dbReference type="Pfam" id="PF01872">
    <property type="entry name" value="RibD_C"/>
    <property type="match status" value="1"/>
</dbReference>
<dbReference type="InterPro" id="IPR002125">
    <property type="entry name" value="CMP_dCMP_dom"/>
</dbReference>
<dbReference type="Gene3D" id="3.40.140.10">
    <property type="entry name" value="Cytidine Deaminase, domain 2"/>
    <property type="match status" value="1"/>
</dbReference>
<reference evidence="21" key="1">
    <citation type="journal article" date="2013" name="Proc. Natl. Acad. Sci. U.S.A.">
        <title>Improving the coverage of the cyanobacterial phylum using diversity-driven genome sequencing.</title>
        <authorList>
            <person name="Shih P.M."/>
            <person name="Wu D."/>
            <person name="Latifi A."/>
            <person name="Axen S.D."/>
            <person name="Fewer D.P."/>
            <person name="Talla E."/>
            <person name="Calteau A."/>
            <person name="Cai F."/>
            <person name="Tandeau de Marsac N."/>
            <person name="Rippka R."/>
            <person name="Herdman M."/>
            <person name="Sivonen K."/>
            <person name="Coursin T."/>
            <person name="Laurent T."/>
            <person name="Goodwin L."/>
            <person name="Nolan M."/>
            <person name="Davenport K.W."/>
            <person name="Han C.S."/>
            <person name="Rubin E.M."/>
            <person name="Eisen J.A."/>
            <person name="Woyke T."/>
            <person name="Gugger M."/>
            <person name="Kerfeld C.A."/>
        </authorList>
    </citation>
    <scope>NUCLEOTIDE SEQUENCE [LARGE SCALE GENOMIC DNA]</scope>
    <source>
        <strain evidence="21">ATCC 27147 / PCC 6307</strain>
    </source>
</reference>
<evidence type="ECO:0000256" key="10">
    <source>
        <dbReference type="ARBA" id="ARBA00022857"/>
    </source>
</evidence>
<feature type="binding site" evidence="17">
    <location>
        <position position="215"/>
    </location>
    <ligand>
        <name>NADP(+)</name>
        <dbReference type="ChEBI" id="CHEBI:58349"/>
    </ligand>
</feature>
<evidence type="ECO:0000256" key="3">
    <source>
        <dbReference type="ARBA" id="ARBA00004910"/>
    </source>
</evidence>
<feature type="binding site" evidence="17">
    <location>
        <position position="219"/>
    </location>
    <ligand>
        <name>substrate</name>
    </ligand>
</feature>
<keyword evidence="9 15" id="KW-0862">Zinc</keyword>
<dbReference type="EC" id="1.1.1.193" evidence="15"/>
<evidence type="ECO:0000256" key="5">
    <source>
        <dbReference type="ARBA" id="ARBA00007417"/>
    </source>
</evidence>
<dbReference type="InterPro" id="IPR050765">
    <property type="entry name" value="Riboflavin_Biosynth_HTPR"/>
</dbReference>
<evidence type="ECO:0000256" key="1">
    <source>
        <dbReference type="ARBA" id="ARBA00002151"/>
    </source>
</evidence>
<dbReference type="UniPathway" id="UPA00275">
    <property type="reaction ID" value="UER00401"/>
</dbReference>
<evidence type="ECO:0000313" key="20">
    <source>
        <dbReference type="EMBL" id="AFY28428.1"/>
    </source>
</evidence>
<dbReference type="InterPro" id="IPR004794">
    <property type="entry name" value="Eubact_RibD"/>
</dbReference>
<dbReference type="InterPro" id="IPR024072">
    <property type="entry name" value="DHFR-like_dom_sf"/>
</dbReference>
<dbReference type="InterPro" id="IPR011549">
    <property type="entry name" value="RibD_C"/>
</dbReference>
<dbReference type="EC" id="3.5.4.26" evidence="15"/>
<dbReference type="PATRIC" id="fig|292564.3.peg.1199"/>
<keyword evidence="8 15" id="KW-0378">Hydrolase</keyword>
<feature type="domain" description="CMP/dCMP-type deaminase" evidence="19">
    <location>
        <begin position="15"/>
        <end position="138"/>
    </location>
</feature>
<keyword evidence="7 15" id="KW-0479">Metal-binding</keyword>
<feature type="binding site" evidence="18">
    <location>
        <position position="90"/>
    </location>
    <ligand>
        <name>Zn(2+)</name>
        <dbReference type="ChEBI" id="CHEBI:29105"/>
        <note>catalytic</note>
    </ligand>
</feature>
<dbReference type="SUPFAM" id="SSF53597">
    <property type="entry name" value="Dihydrofolate reductase-like"/>
    <property type="match status" value="1"/>
</dbReference>
<sequence>MAPPAGRARPMSPGSPWHRWMDRALQLAALAEGRTSPNPLVGAVVLDADGTLVGEGFHARAGEAHAEVGALAQAGERARGGTLVVTLEPCCHHGRTPPCCEAVIAAGIARVVLAMADPNPLVAGGGSARLRAAGLEVIAGVREAEARRLNRPFLHRIATGRPLGILKWAMSLDGRTALPNGVSQWISGPEARAWVHRLRARCDAVIVGGGTVRADDPLLTSRGQRSPEPLRVVLSRSLDLPEKARLWDTSGAPTLVAHGPGAPQEARRRLAGSGAESLELRACEPARLLEALEARGCNRVLWECGPELAAAALRQGCIQQVAAVIAPRLLGGHPARTPLGDLGHTSLDATSLWPLAKVGRIGDDLLCWAIPGTRTAL</sequence>
<dbReference type="PROSITE" id="PS51747">
    <property type="entry name" value="CYT_DCMP_DEAMINASES_2"/>
    <property type="match status" value="1"/>
</dbReference>
<evidence type="ECO:0000256" key="9">
    <source>
        <dbReference type="ARBA" id="ARBA00022833"/>
    </source>
</evidence>
<dbReference type="eggNOG" id="COG1985">
    <property type="taxonomic scope" value="Bacteria"/>
</dbReference>
<dbReference type="AlphaFoldDB" id="K9P642"/>
<comment type="similarity">
    <text evidence="4 15">In the N-terminal section; belongs to the cytidine and deoxycytidylate deaminase family.</text>
</comment>
<dbReference type="InterPro" id="IPR002734">
    <property type="entry name" value="RibDG_C"/>
</dbReference>
<evidence type="ECO:0000256" key="12">
    <source>
        <dbReference type="ARBA" id="ARBA00023268"/>
    </source>
</evidence>
<evidence type="ECO:0000256" key="8">
    <source>
        <dbReference type="ARBA" id="ARBA00022801"/>
    </source>
</evidence>
<dbReference type="GO" id="GO:0008835">
    <property type="term" value="F:diaminohydroxyphosphoribosylaminopyrimidine deaminase activity"/>
    <property type="evidence" value="ECO:0007669"/>
    <property type="project" value="UniProtKB-EC"/>
</dbReference>
<feature type="binding site" evidence="18">
    <location>
        <position position="99"/>
    </location>
    <ligand>
        <name>Zn(2+)</name>
        <dbReference type="ChEBI" id="CHEBI:29105"/>
        <note>catalytic</note>
    </ligand>
</feature>
<evidence type="ECO:0000256" key="11">
    <source>
        <dbReference type="ARBA" id="ARBA00023002"/>
    </source>
</evidence>
<keyword evidence="6 15" id="KW-0686">Riboflavin biosynthesis</keyword>
<comment type="catalytic activity">
    <reaction evidence="14 15">
        <text>2,5-diamino-6-hydroxy-4-(5-phosphoribosylamino)-pyrimidine + H2O + H(+) = 5-amino-6-(5-phospho-D-ribosylamino)uracil + NH4(+)</text>
        <dbReference type="Rhea" id="RHEA:21868"/>
        <dbReference type="ChEBI" id="CHEBI:15377"/>
        <dbReference type="ChEBI" id="CHEBI:15378"/>
        <dbReference type="ChEBI" id="CHEBI:28938"/>
        <dbReference type="ChEBI" id="CHEBI:58453"/>
        <dbReference type="ChEBI" id="CHEBI:58614"/>
        <dbReference type="EC" id="3.5.4.26"/>
    </reaction>
</comment>
<organism evidence="20 21">
    <name type="scientific">Cyanobium gracile (strain ATCC 27147 / PCC 6307)</name>
    <dbReference type="NCBI Taxonomy" id="292564"/>
    <lineage>
        <taxon>Bacteria</taxon>
        <taxon>Bacillati</taxon>
        <taxon>Cyanobacteriota</taxon>
        <taxon>Cyanophyceae</taxon>
        <taxon>Synechococcales</taxon>
        <taxon>Prochlorococcaceae</taxon>
        <taxon>Cyanobium</taxon>
    </lineage>
</organism>
<dbReference type="CDD" id="cd01284">
    <property type="entry name" value="Riboflavin_deaminase-reductase"/>
    <property type="match status" value="1"/>
</dbReference>
<dbReference type="NCBIfam" id="TIGR00227">
    <property type="entry name" value="ribD_Cterm"/>
    <property type="match status" value="1"/>
</dbReference>
<dbReference type="Proteomes" id="UP000010388">
    <property type="component" value="Chromosome"/>
</dbReference>
<dbReference type="InterPro" id="IPR016192">
    <property type="entry name" value="APOBEC/CMP_deaminase_Zn-bd"/>
</dbReference>
<keyword evidence="11 15" id="KW-0560">Oxidoreductase</keyword>
<dbReference type="PROSITE" id="PS00903">
    <property type="entry name" value="CYT_DCMP_DEAMINASES_1"/>
    <property type="match status" value="1"/>
</dbReference>
<evidence type="ECO:0000256" key="15">
    <source>
        <dbReference type="PIRNR" id="PIRNR006769"/>
    </source>
</evidence>
<evidence type="ECO:0000259" key="19">
    <source>
        <dbReference type="PROSITE" id="PS51747"/>
    </source>
</evidence>
<dbReference type="HOGENOM" id="CLU_036590_1_0_3"/>
<dbReference type="GO" id="GO:0050661">
    <property type="term" value="F:NADP binding"/>
    <property type="evidence" value="ECO:0007669"/>
    <property type="project" value="InterPro"/>
</dbReference>
<comment type="catalytic activity">
    <reaction evidence="13 15">
        <text>5-amino-6-(5-phospho-D-ribitylamino)uracil + NADP(+) = 5-amino-6-(5-phospho-D-ribosylamino)uracil + NADPH + H(+)</text>
        <dbReference type="Rhea" id="RHEA:17845"/>
        <dbReference type="ChEBI" id="CHEBI:15378"/>
        <dbReference type="ChEBI" id="CHEBI:57783"/>
        <dbReference type="ChEBI" id="CHEBI:58349"/>
        <dbReference type="ChEBI" id="CHEBI:58421"/>
        <dbReference type="ChEBI" id="CHEBI:58453"/>
        <dbReference type="EC" id="1.1.1.193"/>
    </reaction>
</comment>
<dbReference type="GO" id="GO:0008703">
    <property type="term" value="F:5-amino-6-(5-phosphoribosylamino)uracil reductase activity"/>
    <property type="evidence" value="ECO:0007669"/>
    <property type="project" value="UniProtKB-EC"/>
</dbReference>
<feature type="active site" description="Proton donor" evidence="16">
    <location>
        <position position="67"/>
    </location>
</feature>
<dbReference type="EMBL" id="CP003495">
    <property type="protein sequence ID" value="AFY28428.1"/>
    <property type="molecule type" value="Genomic_DNA"/>
</dbReference>
<dbReference type="KEGG" id="cgc:Cyagr_1250"/>
<comment type="cofactor">
    <cofactor evidence="15 18">
        <name>Zn(2+)</name>
        <dbReference type="ChEBI" id="CHEBI:29105"/>
    </cofactor>
    <text evidence="15 18">Binds 1 zinc ion.</text>
</comment>
<evidence type="ECO:0000256" key="18">
    <source>
        <dbReference type="PIRSR" id="PIRSR006769-3"/>
    </source>
</evidence>
<evidence type="ECO:0000256" key="2">
    <source>
        <dbReference type="ARBA" id="ARBA00004882"/>
    </source>
</evidence>
<dbReference type="FunFam" id="3.40.140.10:FF:000025">
    <property type="entry name" value="Riboflavin biosynthesis protein RibD"/>
    <property type="match status" value="1"/>
</dbReference>
<dbReference type="GO" id="GO:0008270">
    <property type="term" value="F:zinc ion binding"/>
    <property type="evidence" value="ECO:0007669"/>
    <property type="project" value="InterPro"/>
</dbReference>
<evidence type="ECO:0000256" key="16">
    <source>
        <dbReference type="PIRSR" id="PIRSR006769-1"/>
    </source>
</evidence>
<dbReference type="eggNOG" id="COG0117">
    <property type="taxonomic scope" value="Bacteria"/>
</dbReference>
<feature type="binding site" evidence="18">
    <location>
        <position position="65"/>
    </location>
    <ligand>
        <name>Zn(2+)</name>
        <dbReference type="ChEBI" id="CHEBI:29105"/>
        <note>catalytic</note>
    </ligand>
</feature>
<dbReference type="Pfam" id="PF00383">
    <property type="entry name" value="dCMP_cyt_deam_1"/>
    <property type="match status" value="1"/>
</dbReference>
<evidence type="ECO:0000256" key="7">
    <source>
        <dbReference type="ARBA" id="ARBA00022723"/>
    </source>
</evidence>
<keyword evidence="12" id="KW-0511">Multifunctional enzyme</keyword>
<dbReference type="SUPFAM" id="SSF53927">
    <property type="entry name" value="Cytidine deaminase-like"/>
    <property type="match status" value="1"/>
</dbReference>
<evidence type="ECO:0000256" key="4">
    <source>
        <dbReference type="ARBA" id="ARBA00005259"/>
    </source>
</evidence>
<proteinExistence type="inferred from homology"/>
<name>K9P642_CYAGP</name>
<dbReference type="PANTHER" id="PTHR38011:SF7">
    <property type="entry name" value="2,5-DIAMINO-6-RIBOSYLAMINO-4(3H)-PYRIMIDINONE 5'-PHOSPHATE REDUCTASE"/>
    <property type="match status" value="1"/>
</dbReference>
<dbReference type="STRING" id="292564.Cyagr_1250"/>
<evidence type="ECO:0000256" key="17">
    <source>
        <dbReference type="PIRSR" id="PIRSR006769-2"/>
    </source>
</evidence>
<dbReference type="PIRSF" id="PIRSF006769">
    <property type="entry name" value="RibD"/>
    <property type="match status" value="1"/>
</dbReference>
<feature type="binding site" evidence="17">
    <location>
        <position position="183"/>
    </location>
    <ligand>
        <name>substrate</name>
    </ligand>
</feature>
<comment type="function">
    <text evidence="1 15">Converts 2,5-diamino-6-(ribosylamino)-4(3h)-pyrimidinone 5'-phosphate into 5-amino-6-(ribosylamino)-2,4(1h,3h)-pyrimidinedione 5'-phosphate.</text>
</comment>
<feature type="binding site" evidence="17">
    <location>
        <position position="222"/>
    </location>
    <ligand>
        <name>substrate</name>
    </ligand>
</feature>
<feature type="binding site" evidence="17">
    <location>
        <position position="211"/>
    </location>
    <ligand>
        <name>NADP(+)</name>
        <dbReference type="ChEBI" id="CHEBI:58349"/>
    </ligand>
</feature>
<comment type="similarity">
    <text evidence="5 15">In the C-terminal section; belongs to the HTP reductase family.</text>
</comment>
<protein>
    <recommendedName>
        <fullName evidence="15">Riboflavin biosynthesis protein RibD</fullName>
    </recommendedName>
    <domain>
        <recommendedName>
            <fullName evidence="15">Diaminohydroxyphosphoribosylaminopyrimidine deaminase</fullName>
            <shortName evidence="15">DRAP deaminase</shortName>
            <ecNumber evidence="15">3.5.4.26</ecNumber>
        </recommendedName>
        <alternativeName>
            <fullName evidence="15">Riboflavin-specific deaminase</fullName>
        </alternativeName>
    </domain>
    <domain>
        <recommendedName>
            <fullName evidence="15">5-amino-6-(5-phosphoribosylamino)uracil reductase</fullName>
            <ecNumber evidence="15">1.1.1.193</ecNumber>
        </recommendedName>
        <alternativeName>
            <fullName evidence="15">HTP reductase</fullName>
        </alternativeName>
    </domain>
</protein>
<feature type="binding site" evidence="17">
    <location>
        <position position="169"/>
    </location>
    <ligand>
        <name>NADP(+)</name>
        <dbReference type="ChEBI" id="CHEBI:58349"/>
    </ligand>
</feature>
<feature type="binding site" evidence="17">
    <location>
        <position position="303"/>
    </location>
    <ligand>
        <name>substrate</name>
    </ligand>
</feature>
<feature type="binding site" evidence="17">
    <location>
        <position position="185"/>
    </location>
    <ligand>
        <name>NADP(+)</name>
        <dbReference type="ChEBI" id="CHEBI:58349"/>
    </ligand>
</feature>
<dbReference type="GO" id="GO:0009231">
    <property type="term" value="P:riboflavin biosynthetic process"/>
    <property type="evidence" value="ECO:0007669"/>
    <property type="project" value="UniProtKB-UniPathway"/>
</dbReference>
<accession>K9P642</accession>
<dbReference type="NCBIfam" id="TIGR00326">
    <property type="entry name" value="eubact_ribD"/>
    <property type="match status" value="1"/>
</dbReference>
<evidence type="ECO:0000256" key="14">
    <source>
        <dbReference type="ARBA" id="ARBA00049886"/>
    </source>
</evidence>
<comment type="pathway">
    <text evidence="2 15">Cofactor biosynthesis; riboflavin biosynthesis; 5-amino-6-(D-ribitylamino)uracil from GTP: step 2/4.</text>
</comment>
<dbReference type="InterPro" id="IPR016193">
    <property type="entry name" value="Cytidine_deaminase-like"/>
</dbReference>
<dbReference type="PANTHER" id="PTHR38011">
    <property type="entry name" value="DIHYDROFOLATE REDUCTASE FAMILY PROTEIN (AFU_ORTHOLOGUE AFUA_8G06820)"/>
    <property type="match status" value="1"/>
</dbReference>